<keyword evidence="2" id="KW-1185">Reference proteome</keyword>
<dbReference type="AlphaFoldDB" id="A0A1X7HT18"/>
<accession>A0A1X7HT18</accession>
<sequence length="155" mass="17635">MSNLIIKHWSAEQRELPGINCIAFPNGKIIILNVATYYNPNNNERKIYCSPQCDTTIESIEKYDAECWTMVDAWTNIDYQGGKIYGGDGQMGNEGFIACTDANDNLVWGIFFDETNPIKKLSIKDKTLIAINEHEDMGIEINLDTLVDIKMTYLR</sequence>
<dbReference type="RefSeq" id="WP_208916401.1">
    <property type="nucleotide sequence ID" value="NZ_LT840184.1"/>
</dbReference>
<evidence type="ECO:0000313" key="2">
    <source>
        <dbReference type="Proteomes" id="UP000192940"/>
    </source>
</evidence>
<organism evidence="1 2">
    <name type="scientific">Paenibacillus uliginis N3/975</name>
    <dbReference type="NCBI Taxonomy" id="1313296"/>
    <lineage>
        <taxon>Bacteria</taxon>
        <taxon>Bacillati</taxon>
        <taxon>Bacillota</taxon>
        <taxon>Bacilli</taxon>
        <taxon>Bacillales</taxon>
        <taxon>Paenibacillaceae</taxon>
        <taxon>Paenibacillus</taxon>
    </lineage>
</organism>
<name>A0A1X7HT18_9BACL</name>
<evidence type="ECO:0000313" key="1">
    <source>
        <dbReference type="EMBL" id="SMF92275.1"/>
    </source>
</evidence>
<reference evidence="2" key="1">
    <citation type="submission" date="2017-04" db="EMBL/GenBank/DDBJ databases">
        <authorList>
            <person name="Varghese N."/>
            <person name="Submissions S."/>
        </authorList>
    </citation>
    <scope>NUCLEOTIDE SEQUENCE [LARGE SCALE GENOMIC DNA]</scope>
    <source>
        <strain evidence="2">N3/975</strain>
    </source>
</reference>
<dbReference type="Proteomes" id="UP000192940">
    <property type="component" value="Chromosome I"/>
</dbReference>
<proteinExistence type="predicted"/>
<gene>
    <name evidence="1" type="ORF">SAMN05661091_5755</name>
</gene>
<dbReference type="EMBL" id="LT840184">
    <property type="protein sequence ID" value="SMF92275.1"/>
    <property type="molecule type" value="Genomic_DNA"/>
</dbReference>
<protein>
    <submittedName>
        <fullName evidence="1">Uncharacterized protein</fullName>
    </submittedName>
</protein>